<dbReference type="InterPro" id="IPR000086">
    <property type="entry name" value="NUDIX_hydrolase_dom"/>
</dbReference>
<dbReference type="PATRIC" id="fig|1423804.4.peg.854"/>
<dbReference type="PANTHER" id="PTHR42904">
    <property type="entry name" value="NUDIX HYDROLASE, NUDC SUBFAMILY"/>
    <property type="match status" value="1"/>
</dbReference>
<name>A0A0R2FC84_9LACO</name>
<accession>A0A0R2FC84</accession>
<comment type="cofactor">
    <cofactor evidence="2">
        <name>Zn(2+)</name>
        <dbReference type="ChEBI" id="CHEBI:29105"/>
    </cofactor>
</comment>
<dbReference type="OrthoDB" id="9800077at2"/>
<comment type="cofactor">
    <cofactor evidence="1">
        <name>Mg(2+)</name>
        <dbReference type="ChEBI" id="CHEBI:18420"/>
    </cofactor>
</comment>
<keyword evidence="5" id="KW-0479">Metal-binding</keyword>
<dbReference type="PANTHER" id="PTHR42904:SF6">
    <property type="entry name" value="NAD-CAPPED RNA HYDROLASE NUDT12"/>
    <property type="match status" value="1"/>
</dbReference>
<dbReference type="EMBL" id="AYZM01000096">
    <property type="protein sequence ID" value="KRN22381.1"/>
    <property type="molecule type" value="Genomic_DNA"/>
</dbReference>
<gene>
    <name evidence="11" type="ORF">FD14_GL000797</name>
</gene>
<evidence type="ECO:0000256" key="8">
    <source>
        <dbReference type="ARBA" id="ARBA00023027"/>
    </source>
</evidence>
<keyword evidence="12" id="KW-1185">Reference proteome</keyword>
<dbReference type="PROSITE" id="PS51462">
    <property type="entry name" value="NUDIX"/>
    <property type="match status" value="1"/>
</dbReference>
<dbReference type="GO" id="GO:0005829">
    <property type="term" value="C:cytosol"/>
    <property type="evidence" value="ECO:0007669"/>
    <property type="project" value="TreeGrafter"/>
</dbReference>
<dbReference type="InterPro" id="IPR020084">
    <property type="entry name" value="NUDIX_hydrolase_CS"/>
</dbReference>
<dbReference type="GO" id="GO:0019677">
    <property type="term" value="P:NAD+ catabolic process"/>
    <property type="evidence" value="ECO:0007669"/>
    <property type="project" value="TreeGrafter"/>
</dbReference>
<dbReference type="STRING" id="1423804.FD14_GL000797"/>
<evidence type="ECO:0000256" key="6">
    <source>
        <dbReference type="ARBA" id="ARBA00022801"/>
    </source>
</evidence>
<evidence type="ECO:0000256" key="1">
    <source>
        <dbReference type="ARBA" id="ARBA00001946"/>
    </source>
</evidence>
<dbReference type="GO" id="GO:0046872">
    <property type="term" value="F:metal ion binding"/>
    <property type="evidence" value="ECO:0007669"/>
    <property type="project" value="UniProtKB-KW"/>
</dbReference>
<dbReference type="Pfam" id="PF00293">
    <property type="entry name" value="NUDIX"/>
    <property type="match status" value="1"/>
</dbReference>
<dbReference type="CDD" id="cd03429">
    <property type="entry name" value="NUDIX_NADH_pyrophosphatase_Nudt13"/>
    <property type="match status" value="1"/>
</dbReference>
<evidence type="ECO:0000256" key="3">
    <source>
        <dbReference type="ARBA" id="ARBA00009595"/>
    </source>
</evidence>
<evidence type="ECO:0000256" key="9">
    <source>
        <dbReference type="ARBA" id="ARBA00023679"/>
    </source>
</evidence>
<keyword evidence="6 11" id="KW-0378">Hydrolase</keyword>
<dbReference type="AlphaFoldDB" id="A0A0R2FC84"/>
<keyword evidence="8" id="KW-0520">NAD</keyword>
<sequence length="166" mass="18656">MTYQFCPTCGTKLIAKVAGDDGETPFCPHCDRYWFPIFASCVMVLVADQYHDVALVKMPYLSKQYESLISGYIKPGETAEIAAVREVQEELGVHIDHLQYAGTHWFGPNSELMHGFIAVIDKTPLTKSAELSVAHWVPAAKVPDVMFPETPDNAAYKVFRRYLKLL</sequence>
<comment type="caution">
    <text evidence="11">The sequence shown here is derived from an EMBL/GenBank/DDBJ whole genome shotgun (WGS) entry which is preliminary data.</text>
</comment>
<proteinExistence type="inferred from homology"/>
<dbReference type="SUPFAM" id="SSF55811">
    <property type="entry name" value="Nudix"/>
    <property type="match status" value="1"/>
</dbReference>
<dbReference type="InterPro" id="IPR049734">
    <property type="entry name" value="NudC-like_C"/>
</dbReference>
<dbReference type="Gene3D" id="3.90.79.10">
    <property type="entry name" value="Nucleoside Triphosphate Pyrophosphohydrolase"/>
    <property type="match status" value="1"/>
</dbReference>
<keyword evidence="7" id="KW-0460">Magnesium</keyword>
<evidence type="ECO:0000256" key="2">
    <source>
        <dbReference type="ARBA" id="ARBA00001947"/>
    </source>
</evidence>
<dbReference type="InterPro" id="IPR015797">
    <property type="entry name" value="NUDIX_hydrolase-like_dom_sf"/>
</dbReference>
<evidence type="ECO:0000256" key="7">
    <source>
        <dbReference type="ARBA" id="ARBA00022842"/>
    </source>
</evidence>
<evidence type="ECO:0000256" key="4">
    <source>
        <dbReference type="ARBA" id="ARBA00012381"/>
    </source>
</evidence>
<dbReference type="InterPro" id="IPR050241">
    <property type="entry name" value="NAD-cap_RNA_hydrolase_NudC"/>
</dbReference>
<dbReference type="Proteomes" id="UP000051442">
    <property type="component" value="Unassembled WGS sequence"/>
</dbReference>
<evidence type="ECO:0000259" key="10">
    <source>
        <dbReference type="PROSITE" id="PS51462"/>
    </source>
</evidence>
<dbReference type="RefSeq" id="WP_054737133.1">
    <property type="nucleotide sequence ID" value="NZ_AYZM01000096.1"/>
</dbReference>
<reference evidence="11 12" key="1">
    <citation type="journal article" date="2015" name="Genome Announc.">
        <title>Expanding the biotechnology potential of lactobacilli through comparative genomics of 213 strains and associated genera.</title>
        <authorList>
            <person name="Sun Z."/>
            <person name="Harris H.M."/>
            <person name="McCann A."/>
            <person name="Guo C."/>
            <person name="Argimon S."/>
            <person name="Zhang W."/>
            <person name="Yang X."/>
            <person name="Jeffery I.B."/>
            <person name="Cooney J.C."/>
            <person name="Kagawa T.F."/>
            <person name="Liu W."/>
            <person name="Song Y."/>
            <person name="Salvetti E."/>
            <person name="Wrobel A."/>
            <person name="Rasinkangas P."/>
            <person name="Parkhill J."/>
            <person name="Rea M.C."/>
            <person name="O'Sullivan O."/>
            <person name="Ritari J."/>
            <person name="Douillard F.P."/>
            <person name="Paul Ross R."/>
            <person name="Yang R."/>
            <person name="Briner A.E."/>
            <person name="Felis G.E."/>
            <person name="de Vos W.M."/>
            <person name="Barrangou R."/>
            <person name="Klaenhammer T.R."/>
            <person name="Caufield P.W."/>
            <person name="Cui Y."/>
            <person name="Zhang H."/>
            <person name="O'Toole P.W."/>
        </authorList>
    </citation>
    <scope>NUCLEOTIDE SEQUENCE [LARGE SCALE GENOMIC DNA]</scope>
    <source>
        <strain evidence="11 12">DSM 23365</strain>
    </source>
</reference>
<evidence type="ECO:0000256" key="5">
    <source>
        <dbReference type="ARBA" id="ARBA00022723"/>
    </source>
</evidence>
<dbReference type="PROSITE" id="PS00893">
    <property type="entry name" value="NUDIX_BOX"/>
    <property type="match status" value="1"/>
</dbReference>
<dbReference type="GO" id="GO:0035529">
    <property type="term" value="F:NADH pyrophosphatase activity"/>
    <property type="evidence" value="ECO:0007669"/>
    <property type="project" value="TreeGrafter"/>
</dbReference>
<organism evidence="11 12">
    <name type="scientific">Secundilactobacillus similis DSM 23365 = JCM 2765</name>
    <dbReference type="NCBI Taxonomy" id="1423804"/>
    <lineage>
        <taxon>Bacteria</taxon>
        <taxon>Bacillati</taxon>
        <taxon>Bacillota</taxon>
        <taxon>Bacilli</taxon>
        <taxon>Lactobacillales</taxon>
        <taxon>Lactobacillaceae</taxon>
        <taxon>Secundilactobacillus</taxon>
    </lineage>
</organism>
<protein>
    <recommendedName>
        <fullName evidence="4">NAD(+) diphosphatase</fullName>
        <ecNumber evidence="4">3.6.1.22</ecNumber>
    </recommendedName>
</protein>
<feature type="domain" description="Nudix hydrolase" evidence="10">
    <location>
        <begin position="36"/>
        <end position="161"/>
    </location>
</feature>
<comment type="catalytic activity">
    <reaction evidence="9">
        <text>a 5'-end NAD(+)-phospho-ribonucleoside in mRNA + H2O = a 5'-end phospho-adenosine-phospho-ribonucleoside in mRNA + beta-nicotinamide D-ribonucleotide + 2 H(+)</text>
        <dbReference type="Rhea" id="RHEA:60876"/>
        <dbReference type="Rhea" id="RHEA-COMP:15698"/>
        <dbReference type="Rhea" id="RHEA-COMP:15719"/>
        <dbReference type="ChEBI" id="CHEBI:14649"/>
        <dbReference type="ChEBI" id="CHEBI:15377"/>
        <dbReference type="ChEBI" id="CHEBI:15378"/>
        <dbReference type="ChEBI" id="CHEBI:144029"/>
        <dbReference type="ChEBI" id="CHEBI:144051"/>
    </reaction>
    <physiologicalReaction direction="left-to-right" evidence="9">
        <dbReference type="Rhea" id="RHEA:60877"/>
    </physiologicalReaction>
</comment>
<evidence type="ECO:0000313" key="12">
    <source>
        <dbReference type="Proteomes" id="UP000051442"/>
    </source>
</evidence>
<comment type="similarity">
    <text evidence="3">Belongs to the Nudix hydrolase family. NudC subfamily.</text>
</comment>
<evidence type="ECO:0000313" key="11">
    <source>
        <dbReference type="EMBL" id="KRN22381.1"/>
    </source>
</evidence>
<dbReference type="GO" id="GO:0006742">
    <property type="term" value="P:NADP+ catabolic process"/>
    <property type="evidence" value="ECO:0007669"/>
    <property type="project" value="TreeGrafter"/>
</dbReference>
<dbReference type="EC" id="3.6.1.22" evidence="4"/>